<dbReference type="EMBL" id="PJEX01000162">
    <property type="protein sequence ID" value="TKW53928.1"/>
    <property type="molecule type" value="Genomic_DNA"/>
</dbReference>
<name>A0A4U6XDR6_9PEZI</name>
<sequence length="220" mass="24420">MSTLVWPVSGKGADAILASVLLTVNTMEGSDNSILKRPFPSESDDTRYPALYLDQEFLEPFERDCSWLRDSRISRIVRSGPPELLAQVVKSVLRRVEADAKNEPEGGFPPIPQPLAMTLMKLPLHSDRPSLASPLVRDIVLNRPGDSAWHRELLHKGFFNTLRPADAKSLLGMISDGVQEKLLLDQQSARPLIKVTTVKMLAKLLSDAPFLDVVLCARRS</sequence>
<evidence type="ECO:0000313" key="2">
    <source>
        <dbReference type="Proteomes" id="UP000310108"/>
    </source>
</evidence>
<proteinExistence type="predicted"/>
<keyword evidence="2" id="KW-1185">Reference proteome</keyword>
<organism evidence="1 2">
    <name type="scientific">Colletotrichum tanaceti</name>
    <dbReference type="NCBI Taxonomy" id="1306861"/>
    <lineage>
        <taxon>Eukaryota</taxon>
        <taxon>Fungi</taxon>
        <taxon>Dikarya</taxon>
        <taxon>Ascomycota</taxon>
        <taxon>Pezizomycotina</taxon>
        <taxon>Sordariomycetes</taxon>
        <taxon>Hypocreomycetidae</taxon>
        <taxon>Glomerellales</taxon>
        <taxon>Glomerellaceae</taxon>
        <taxon>Colletotrichum</taxon>
        <taxon>Colletotrichum destructivum species complex</taxon>
    </lineage>
</organism>
<protein>
    <submittedName>
        <fullName evidence="1">Uncharacterized protein</fullName>
    </submittedName>
</protein>
<dbReference type="OrthoDB" id="2549237at2759"/>
<dbReference type="Proteomes" id="UP000310108">
    <property type="component" value="Unassembled WGS sequence"/>
</dbReference>
<evidence type="ECO:0000313" key="1">
    <source>
        <dbReference type="EMBL" id="TKW53928.1"/>
    </source>
</evidence>
<dbReference type="STRING" id="1306861.A0A4U6XDR6"/>
<accession>A0A4U6XDR6</accession>
<dbReference type="AlphaFoldDB" id="A0A4U6XDR6"/>
<reference evidence="1 2" key="1">
    <citation type="journal article" date="2019" name="PLoS ONE">
        <title>Comparative genome analysis indicates high evolutionary potential of pathogenicity genes in Colletotrichum tanaceti.</title>
        <authorList>
            <person name="Lelwala R.V."/>
            <person name="Korhonen P.K."/>
            <person name="Young N.D."/>
            <person name="Scott J.B."/>
            <person name="Ades P.A."/>
            <person name="Gasser R.B."/>
            <person name="Taylor P.W.J."/>
        </authorList>
    </citation>
    <scope>NUCLEOTIDE SEQUENCE [LARGE SCALE GENOMIC DNA]</scope>
    <source>
        <strain evidence="1">BRIP57314</strain>
    </source>
</reference>
<gene>
    <name evidence="1" type="ORF">CTA1_108</name>
</gene>
<comment type="caution">
    <text evidence="1">The sequence shown here is derived from an EMBL/GenBank/DDBJ whole genome shotgun (WGS) entry which is preliminary data.</text>
</comment>